<feature type="domain" description="Fungal lipase-type" evidence="1">
    <location>
        <begin position="145"/>
        <end position="289"/>
    </location>
</feature>
<name>A0A8T0IND4_CERPU</name>
<organism evidence="2 3">
    <name type="scientific">Ceratodon purpureus</name>
    <name type="common">Fire moss</name>
    <name type="synonym">Dicranum purpureum</name>
    <dbReference type="NCBI Taxonomy" id="3225"/>
    <lineage>
        <taxon>Eukaryota</taxon>
        <taxon>Viridiplantae</taxon>
        <taxon>Streptophyta</taxon>
        <taxon>Embryophyta</taxon>
        <taxon>Bryophyta</taxon>
        <taxon>Bryophytina</taxon>
        <taxon>Bryopsida</taxon>
        <taxon>Dicranidae</taxon>
        <taxon>Pseudoditrichales</taxon>
        <taxon>Ditrichaceae</taxon>
        <taxon>Ceratodon</taxon>
    </lineage>
</organism>
<dbReference type="PANTHER" id="PTHR47418">
    <property type="entry name" value="ALPHA/BETA-HYDROLASES SUPERFAMILY PROTEIN"/>
    <property type="match status" value="1"/>
</dbReference>
<dbReference type="Pfam" id="PF01764">
    <property type="entry name" value="Lipase_3"/>
    <property type="match status" value="1"/>
</dbReference>
<dbReference type="InterPro" id="IPR029058">
    <property type="entry name" value="AB_hydrolase_fold"/>
</dbReference>
<dbReference type="AlphaFoldDB" id="A0A8T0IND4"/>
<evidence type="ECO:0000313" key="3">
    <source>
        <dbReference type="Proteomes" id="UP000822688"/>
    </source>
</evidence>
<dbReference type="Gene3D" id="3.40.50.1820">
    <property type="entry name" value="alpha/beta hydrolase"/>
    <property type="match status" value="1"/>
</dbReference>
<evidence type="ECO:0000259" key="1">
    <source>
        <dbReference type="Pfam" id="PF01764"/>
    </source>
</evidence>
<sequence>MDGGLAEEVLCHKCGGKHAGPCSIQKIMAALSLSLSQGFEGATRWSISDTTAGLLKLYKRHNKEDASDTIDGVPLDPKRNPNHRVELEEMLDWLRWSIAAYEKDRPTLLASMQLRDQDVKQMVTKSLINKPAYLIAVYHAKKYVVMGIRGTYNTTDILTDLNPHNEPFLEGAAHSGMLGAAKWLLDKEGPLLKRLLLENPGYMLALTGHSLGGAVAALMTMLIRDTARSWIFPIPTQFMTTSLGIKPSGIKCWGFGTAPCVDRRFMTAEDMTFIRNVVLQDDVVPRVNPAAIEALREEIQDTTFRQSMKPDGKTKKVVETIDRIKVSNLMQSAQEVGSTVYQKLQEARLEHGCPLLSCSSANKINSRKMMIEDKSISNSNMDDPETDAGIAAKAIMSIARGPSVSKQELEKRRLFVPGVLYHIRRQKIKREERMTALPAPARPYDPETEAPRGSKYKHYVICGTDPSSRFGRIILSSTLLSDHGCFNIRDGILDALQWKK</sequence>
<gene>
    <name evidence="2" type="ORF">KC19_3G213200</name>
</gene>
<keyword evidence="3" id="KW-1185">Reference proteome</keyword>
<proteinExistence type="predicted"/>
<comment type="caution">
    <text evidence="2">The sequence shown here is derived from an EMBL/GenBank/DDBJ whole genome shotgun (WGS) entry which is preliminary data.</text>
</comment>
<dbReference type="EMBL" id="CM026423">
    <property type="protein sequence ID" value="KAG0584489.1"/>
    <property type="molecule type" value="Genomic_DNA"/>
</dbReference>
<dbReference type="Proteomes" id="UP000822688">
    <property type="component" value="Chromosome 3"/>
</dbReference>
<accession>A0A8T0IND4</accession>
<evidence type="ECO:0000313" key="2">
    <source>
        <dbReference type="EMBL" id="KAG0584489.1"/>
    </source>
</evidence>
<dbReference type="SUPFAM" id="SSF53474">
    <property type="entry name" value="alpha/beta-Hydrolases"/>
    <property type="match status" value="1"/>
</dbReference>
<dbReference type="InterPro" id="IPR002921">
    <property type="entry name" value="Fungal_lipase-type"/>
</dbReference>
<protein>
    <recommendedName>
        <fullName evidence="1">Fungal lipase-type domain-containing protein</fullName>
    </recommendedName>
</protein>
<reference evidence="2" key="1">
    <citation type="submission" date="2020-06" db="EMBL/GenBank/DDBJ databases">
        <title>WGS assembly of Ceratodon purpureus strain R40.</title>
        <authorList>
            <person name="Carey S.B."/>
            <person name="Jenkins J."/>
            <person name="Shu S."/>
            <person name="Lovell J.T."/>
            <person name="Sreedasyam A."/>
            <person name="Maumus F."/>
            <person name="Tiley G.P."/>
            <person name="Fernandez-Pozo N."/>
            <person name="Barry K."/>
            <person name="Chen C."/>
            <person name="Wang M."/>
            <person name="Lipzen A."/>
            <person name="Daum C."/>
            <person name="Saski C.A."/>
            <person name="Payton A.C."/>
            <person name="Mcbreen J.C."/>
            <person name="Conrad R.E."/>
            <person name="Kollar L.M."/>
            <person name="Olsson S."/>
            <person name="Huttunen S."/>
            <person name="Landis J.B."/>
            <person name="Wickett N.J."/>
            <person name="Johnson M.G."/>
            <person name="Rensing S.A."/>
            <person name="Grimwood J."/>
            <person name="Schmutz J."/>
            <person name="Mcdaniel S.F."/>
        </authorList>
    </citation>
    <scope>NUCLEOTIDE SEQUENCE</scope>
    <source>
        <strain evidence="2">R40</strain>
    </source>
</reference>
<dbReference type="GO" id="GO:0006629">
    <property type="term" value="P:lipid metabolic process"/>
    <property type="evidence" value="ECO:0007669"/>
    <property type="project" value="InterPro"/>
</dbReference>
<dbReference type="CDD" id="cd00519">
    <property type="entry name" value="Lipase_3"/>
    <property type="match status" value="1"/>
</dbReference>